<protein>
    <submittedName>
        <fullName evidence="3">2OG-Fe(II) oxygenase</fullName>
        <ecNumber evidence="3">1.14.11.-</ecNumber>
    </submittedName>
</protein>
<evidence type="ECO:0000313" key="3">
    <source>
        <dbReference type="EMBL" id="MEK9511709.1"/>
    </source>
</evidence>
<name>A0ABU9EIF1_LIMFS</name>
<keyword evidence="1" id="KW-0479">Metal-binding</keyword>
<accession>A0ABU9EIF1</accession>
<evidence type="ECO:0000313" key="4">
    <source>
        <dbReference type="Proteomes" id="UP001387447"/>
    </source>
</evidence>
<dbReference type="RefSeq" id="WP_006670374.1">
    <property type="nucleotide sequence ID" value="NZ_JBBWYZ010000006.1"/>
</dbReference>
<dbReference type="Proteomes" id="UP001387447">
    <property type="component" value="Unassembled WGS sequence"/>
</dbReference>
<comment type="similarity">
    <text evidence="1">Belongs to the iron/ascorbate-dependent oxidoreductase family.</text>
</comment>
<dbReference type="EMBL" id="JBBWYZ010000006">
    <property type="protein sequence ID" value="MEK9511709.1"/>
    <property type="molecule type" value="Genomic_DNA"/>
</dbReference>
<dbReference type="PROSITE" id="PS51471">
    <property type="entry name" value="FE2OG_OXY"/>
    <property type="match status" value="1"/>
</dbReference>
<keyword evidence="1" id="KW-0408">Iron</keyword>
<dbReference type="GO" id="GO:0016491">
    <property type="term" value="F:oxidoreductase activity"/>
    <property type="evidence" value="ECO:0007669"/>
    <property type="project" value="UniProtKB-KW"/>
</dbReference>
<evidence type="ECO:0000259" key="2">
    <source>
        <dbReference type="PROSITE" id="PS51471"/>
    </source>
</evidence>
<dbReference type="InterPro" id="IPR005123">
    <property type="entry name" value="Oxoglu/Fe-dep_dioxygenase_dom"/>
</dbReference>
<comment type="caution">
    <text evidence="3">The sequence shown here is derived from an EMBL/GenBank/DDBJ whole genome shotgun (WGS) entry which is preliminary data.</text>
</comment>
<dbReference type="InterPro" id="IPR044862">
    <property type="entry name" value="Pro_4_hyd_alph_FE2OG_OXY"/>
</dbReference>
<dbReference type="Pfam" id="PF13640">
    <property type="entry name" value="2OG-FeII_Oxy_3"/>
    <property type="match status" value="1"/>
</dbReference>
<feature type="domain" description="Fe2OG dioxygenase" evidence="2">
    <location>
        <begin position="151"/>
        <end position="275"/>
    </location>
</feature>
<dbReference type="Gene3D" id="2.60.120.620">
    <property type="entry name" value="q2cbj1_9rhob like domain"/>
    <property type="match status" value="1"/>
</dbReference>
<keyword evidence="1 3" id="KW-0560">Oxidoreductase</keyword>
<sequence>MTAAQASENFGSTPPLRIISNRGTSSELTRVSSKLDYQDLQALLEGDIAILRIPKFYSQKLCKKYASKMIEDDRISAYQNPGAEQVNRIGLSYFETYENPMLYEQYYQQALPNIRQSRNLFLPNLSPMDQLRLELEEVWPGGATLENIEGKTMSVGLSRVLKTNAEILPHLDVLQWDAPKCLRANELKTQLAGNVFLQVAEGGELELWCQKMSRQEYEMMKIPGSYGIDRKLLGNPDVTIQPEVGDLILFQSTYVHAVKPVTAGVRVTMSCFIGYRSANQFLSYWS</sequence>
<dbReference type="EC" id="1.14.11.-" evidence="3"/>
<proteinExistence type="inferred from homology"/>
<organism evidence="3 4">
    <name type="scientific">Limnospira fusiformis PMC 851.14</name>
    <dbReference type="NCBI Taxonomy" id="2219512"/>
    <lineage>
        <taxon>Bacteria</taxon>
        <taxon>Bacillati</taxon>
        <taxon>Cyanobacteriota</taxon>
        <taxon>Cyanophyceae</taxon>
        <taxon>Oscillatoriophycideae</taxon>
        <taxon>Oscillatoriales</taxon>
        <taxon>Sirenicapillariaceae</taxon>
        <taxon>Limnospira</taxon>
    </lineage>
</organism>
<gene>
    <name evidence="3" type="ORF">AAEJ74_08375</name>
</gene>
<evidence type="ECO:0000256" key="1">
    <source>
        <dbReference type="RuleBase" id="RU003682"/>
    </source>
</evidence>
<keyword evidence="4" id="KW-1185">Reference proteome</keyword>
<reference evidence="3 4" key="1">
    <citation type="journal article" date="2024" name="Front. Microbiol.">
        <title>Transcriptomic insights into the dominance of two phototrophs throughout the water column of a tropical hypersaline-alkaline crater lake (Dziani Dzaha, Mayotte).</title>
        <authorList>
            <person name="Duperron S."/>
            <person name="Halary S."/>
            <person name="Bouly J.-P."/>
            <person name="Roussel T."/>
            <person name="Hugoni M."/>
            <person name="Bruto M."/>
            <person name="Oger P."/>
            <person name="Duval C."/>
            <person name="Woo A."/>
            <person name="Jezequiel D."/>
            <person name="Ader M."/>
            <person name="Leboulanger C."/>
            <person name="Agogue H."/>
            <person name="Grossi V."/>
            <person name="Trousselier M."/>
            <person name="Bernard C."/>
        </authorList>
    </citation>
    <scope>NUCLEOTIDE SEQUENCE [LARGE SCALE GENOMIC DNA]</scope>
    <source>
        <strain evidence="3 4">PMC 851.14</strain>
    </source>
</reference>